<proteinExistence type="predicted"/>
<dbReference type="InterPro" id="IPR032427">
    <property type="entry name" value="P22_portal"/>
</dbReference>
<sequence length="683" mass="76643">MEVSMTPSTALVPAEAQAFTPDLGRYRKWFTAYETNKSDEIQEQLVHEAYYNSTGHWTEEEARKLRIRGQAPIFDNRIARKIDFLVGVEQRMRRDPKGYPRTPNDEQSADVATAGMRYACDINRWDFVGSGGTHDGLVRGIGVCFVGIKQGMTGPDPEIKSVQSDRFFYDPRSKRPDFEDARYMGLHLWMDIDDAKEKWPDKAQQLQQVIDSVAAGGILSRVDQNQETAWAEFESRRVRVVEFWEKTPRGWTYCYFVGEVMLDGGVSPYLDDEGKPDCPYAAWSPYVDERGNRYGPIRSMKPMQDEANHRRSKALHLFTTKQLHFRRGTLEDVDKTRSELAKPDGMIEHDGDWGNEVGIVDHSMDVAGQMQLLEQAQASLENLGPNPGLIGKGGGVADQSGRAILAQRDSGMTELSPVFERNRDWKLRVYRKLWSRIKQSWTAEKWIRITDENDAPQFIGLNQYNIDPQTGQAVSQNVVAMIDVDIIMEEGPDVITMNEELLQTLSQLGPNAVPPKVLIELSNAPNKERLFKMIDEATQPDPVVQQMQQRMARLEQLVQASTVDKNVAQSELYRAQAAAALLTASTPQQQKPMIDKMGNAIPQAPAPMPNLGIAQQALQMFPFHYAQPTIEQYAENASPPQPPADPDDQQQPGEPLPQQNAALPPPSGMPGGLPVNPQIAGMQ</sequence>
<gene>
    <name evidence="2" type="ordered locus">Hden_0156</name>
</gene>
<dbReference type="OrthoDB" id="1632915at2"/>
<feature type="region of interest" description="Disordered" evidence="1">
    <location>
        <begin position="634"/>
        <end position="683"/>
    </location>
</feature>
<dbReference type="STRING" id="582899.Hden_0156"/>
<organism evidence="2 3">
    <name type="scientific">Hyphomicrobium denitrificans (strain ATCC 51888 / DSM 1869 / NCIMB 11706 / TK 0415)</name>
    <dbReference type="NCBI Taxonomy" id="582899"/>
    <lineage>
        <taxon>Bacteria</taxon>
        <taxon>Pseudomonadati</taxon>
        <taxon>Pseudomonadota</taxon>
        <taxon>Alphaproteobacteria</taxon>
        <taxon>Hyphomicrobiales</taxon>
        <taxon>Hyphomicrobiaceae</taxon>
        <taxon>Hyphomicrobium</taxon>
    </lineage>
</organism>
<accession>D8JQ62</accession>
<name>D8JQ62_HYPDA</name>
<evidence type="ECO:0000313" key="2">
    <source>
        <dbReference type="EMBL" id="ADJ21983.1"/>
    </source>
</evidence>
<reference evidence="3" key="1">
    <citation type="journal article" date="2011" name="J. Bacteriol.">
        <title>Genome sequences of eight morphologically diverse alphaproteobacteria.</title>
        <authorList>
            <consortium name="US DOE Joint Genome Institute"/>
            <person name="Brown P.J."/>
            <person name="Kysela D.T."/>
            <person name="Buechlein A."/>
            <person name="Hemmerich C."/>
            <person name="Brun Y.V."/>
        </authorList>
    </citation>
    <scope>NUCLEOTIDE SEQUENCE [LARGE SCALE GENOMIC DNA]</scope>
    <source>
        <strain evidence="3">ATCC 51888 / DSM 1869 / NCIB 11706 / TK 0415</strain>
    </source>
</reference>
<dbReference type="Pfam" id="PF16510">
    <property type="entry name" value="P22_portal"/>
    <property type="match status" value="2"/>
</dbReference>
<dbReference type="eggNOG" id="COG3170">
    <property type="taxonomic scope" value="Bacteria"/>
</dbReference>
<dbReference type="Proteomes" id="UP000002033">
    <property type="component" value="Chromosome"/>
</dbReference>
<feature type="compositionally biased region" description="Low complexity" evidence="1">
    <location>
        <begin position="649"/>
        <end position="662"/>
    </location>
</feature>
<dbReference type="AlphaFoldDB" id="D8JQ62"/>
<evidence type="ECO:0008006" key="4">
    <source>
        <dbReference type="Google" id="ProtNLM"/>
    </source>
</evidence>
<evidence type="ECO:0000256" key="1">
    <source>
        <dbReference type="SAM" id="MobiDB-lite"/>
    </source>
</evidence>
<evidence type="ECO:0000313" key="3">
    <source>
        <dbReference type="Proteomes" id="UP000002033"/>
    </source>
</evidence>
<protein>
    <recommendedName>
        <fullName evidence="4">Portal protein</fullName>
    </recommendedName>
</protein>
<keyword evidence="3" id="KW-1185">Reference proteome</keyword>
<dbReference type="HOGENOM" id="CLU_402663_0_0_5"/>
<dbReference type="KEGG" id="hdn:Hden_0156"/>
<dbReference type="EMBL" id="CP002083">
    <property type="protein sequence ID" value="ADJ21983.1"/>
    <property type="molecule type" value="Genomic_DNA"/>
</dbReference>